<dbReference type="KEGG" id="fsc:FSU_0689"/>
<dbReference type="eggNOG" id="COG0393">
    <property type="taxonomic scope" value="Bacteria"/>
</dbReference>
<gene>
    <name evidence="3" type="ordered locus">FSU_0689</name>
</gene>
<comment type="similarity">
    <text evidence="1 2">Belongs to the UPF0145 family.</text>
</comment>
<dbReference type="PANTHER" id="PTHR34068:SF2">
    <property type="entry name" value="UPF0145 PROTEIN SCO3412"/>
    <property type="match status" value="1"/>
</dbReference>
<evidence type="ECO:0000313" key="4">
    <source>
        <dbReference type="Proteomes" id="UP000000517"/>
    </source>
</evidence>
<accession>D9S7F4</accession>
<evidence type="ECO:0000313" key="3">
    <source>
        <dbReference type="EMBL" id="ADL27191.1"/>
    </source>
</evidence>
<dbReference type="EMBL" id="CP002158">
    <property type="protein sequence ID" value="ADL27191.1"/>
    <property type="molecule type" value="Genomic_DNA"/>
</dbReference>
<evidence type="ECO:0000256" key="1">
    <source>
        <dbReference type="ARBA" id="ARBA00010751"/>
    </source>
</evidence>
<dbReference type="HOGENOM" id="CLU_117144_1_2_0"/>
<proteinExistence type="inferred from homology"/>
<protein>
    <recommendedName>
        <fullName evidence="2">UPF0145 protein FSU_0689</fullName>
    </recommendedName>
</protein>
<organism evidence="3 4">
    <name type="scientific">Fibrobacter succinogenes (strain ATCC 19169 / S85)</name>
    <dbReference type="NCBI Taxonomy" id="59374"/>
    <lineage>
        <taxon>Bacteria</taxon>
        <taxon>Pseudomonadati</taxon>
        <taxon>Fibrobacterota</taxon>
        <taxon>Fibrobacteria</taxon>
        <taxon>Fibrobacterales</taxon>
        <taxon>Fibrobacteraceae</taxon>
        <taxon>Fibrobacter</taxon>
    </lineage>
</organism>
<dbReference type="PANTHER" id="PTHR34068">
    <property type="entry name" value="UPF0145 PROTEIN YBJQ"/>
    <property type="match status" value="1"/>
</dbReference>
<dbReference type="HAMAP" id="MF_00338">
    <property type="entry name" value="UPF0145"/>
    <property type="match status" value="1"/>
</dbReference>
<dbReference type="SUPFAM" id="SSF117782">
    <property type="entry name" value="YbjQ-like"/>
    <property type="match status" value="1"/>
</dbReference>
<evidence type="ECO:0000256" key="2">
    <source>
        <dbReference type="HAMAP-Rule" id="MF_00338"/>
    </source>
</evidence>
<name>D9S7F4_FIBSS</name>
<dbReference type="Proteomes" id="UP000000517">
    <property type="component" value="Chromosome"/>
</dbReference>
<dbReference type="Pfam" id="PF01906">
    <property type="entry name" value="YbjQ_1"/>
    <property type="match status" value="1"/>
</dbReference>
<sequence>MKRESMIIVNTDFISGKEIETIQLVKGSIVFSKNVVRDVFAGLKTIIGGEIKGYSEMMSEARQEATDRMIREATMIGADAIVNVRYATSCLMAGAAEIIAYGTAVRFKK</sequence>
<reference evidence="4" key="1">
    <citation type="submission" date="2010-08" db="EMBL/GenBank/DDBJ databases">
        <title>Complete sequence of Fibrobacter succinogenes subsp. succinogenes S85.</title>
        <authorList>
            <person name="Durkin A.S."/>
            <person name="Nelson K.E."/>
            <person name="Morrison M."/>
            <person name="Forsberg C.W."/>
            <person name="Wilson D.B."/>
            <person name="Russell J.B."/>
            <person name="Cann I.K.O."/>
            <person name="Mackie R.I."/>
            <person name="White B.A."/>
        </authorList>
    </citation>
    <scope>NUCLEOTIDE SEQUENCE [LARGE SCALE GENOMIC DNA]</scope>
    <source>
        <strain evidence="4">ATCC 19169 / S85</strain>
    </source>
</reference>
<dbReference type="Gene3D" id="3.30.110.70">
    <property type="entry name" value="Hypothetical protein apc22750. Chain B"/>
    <property type="match status" value="1"/>
</dbReference>
<dbReference type="InterPro" id="IPR035439">
    <property type="entry name" value="UPF0145_dom_sf"/>
</dbReference>
<dbReference type="AlphaFoldDB" id="D9S7F4"/>
<dbReference type="InterPro" id="IPR002765">
    <property type="entry name" value="UPF0145_YbjQ-like"/>
</dbReference>
<dbReference type="PATRIC" id="fig|59374.8.peg.663"/>